<dbReference type="PROSITE" id="PS51257">
    <property type="entry name" value="PROKAR_LIPOPROTEIN"/>
    <property type="match status" value="1"/>
</dbReference>
<dbReference type="Proteomes" id="UP001501410">
    <property type="component" value="Unassembled WGS sequence"/>
</dbReference>
<dbReference type="EMBL" id="BAABEZ010000022">
    <property type="protein sequence ID" value="GAA4455238.1"/>
    <property type="molecule type" value="Genomic_DNA"/>
</dbReference>
<dbReference type="InterPro" id="IPR038765">
    <property type="entry name" value="Papain-like_cys_pep_sf"/>
</dbReference>
<evidence type="ECO:0000313" key="2">
    <source>
        <dbReference type="Proteomes" id="UP001501410"/>
    </source>
</evidence>
<protein>
    <recommendedName>
        <fullName evidence="3">Permuted papain-like amidase enzyme, YaeF/YiiX, C92 family</fullName>
    </recommendedName>
</protein>
<reference evidence="2" key="1">
    <citation type="journal article" date="2019" name="Int. J. Syst. Evol. Microbiol.">
        <title>The Global Catalogue of Microorganisms (GCM) 10K type strain sequencing project: providing services to taxonomists for standard genome sequencing and annotation.</title>
        <authorList>
            <consortium name="The Broad Institute Genomics Platform"/>
            <consortium name="The Broad Institute Genome Sequencing Center for Infectious Disease"/>
            <person name="Wu L."/>
            <person name="Ma J."/>
        </authorList>
    </citation>
    <scope>NUCLEOTIDE SEQUENCE [LARGE SCALE GENOMIC DNA]</scope>
    <source>
        <strain evidence="2">JCM 31921</strain>
    </source>
</reference>
<dbReference type="SUPFAM" id="SSF54001">
    <property type="entry name" value="Cysteine proteinases"/>
    <property type="match status" value="1"/>
</dbReference>
<name>A0ABP8MS79_9BACT</name>
<accession>A0ABP8MS79</accession>
<dbReference type="Gene3D" id="3.90.1720.10">
    <property type="entry name" value="endopeptidase domain like (from Nostoc punctiforme)"/>
    <property type="match status" value="1"/>
</dbReference>
<keyword evidence="2" id="KW-1185">Reference proteome</keyword>
<proteinExistence type="predicted"/>
<evidence type="ECO:0008006" key="3">
    <source>
        <dbReference type="Google" id="ProtNLM"/>
    </source>
</evidence>
<comment type="caution">
    <text evidence="1">The sequence shown here is derived from an EMBL/GenBank/DDBJ whole genome shotgun (WGS) entry which is preliminary data.</text>
</comment>
<sequence>MIRSFLISGLLLLFIGLCSCGRIQAPQVAGDKPVADNVLQQLRTGDIVLRAGKDEISHFFTRLNQQDHRFSHCGIIVVSDSAIQVAHITAGGKSNSGDLHYELLSSFVAAAHNTEWTVFRPPLAESQRAAVPRILSRLFAAHIRFDKRFDLATDNELYCSEMVCKVLRSAGVGDSVFHISIAGNGKPYIGTDDLYLNNRCTTICQIIY</sequence>
<dbReference type="Pfam" id="PF05708">
    <property type="entry name" value="Peptidase_C92"/>
    <property type="match status" value="1"/>
</dbReference>
<evidence type="ECO:0000313" key="1">
    <source>
        <dbReference type="EMBL" id="GAA4455238.1"/>
    </source>
</evidence>
<organism evidence="1 2">
    <name type="scientific">Rurimicrobium arvi</name>
    <dbReference type="NCBI Taxonomy" id="2049916"/>
    <lineage>
        <taxon>Bacteria</taxon>
        <taxon>Pseudomonadati</taxon>
        <taxon>Bacteroidota</taxon>
        <taxon>Chitinophagia</taxon>
        <taxon>Chitinophagales</taxon>
        <taxon>Chitinophagaceae</taxon>
        <taxon>Rurimicrobium</taxon>
    </lineage>
</organism>
<dbReference type="RefSeq" id="WP_344825828.1">
    <property type="nucleotide sequence ID" value="NZ_BAABEZ010000022.1"/>
</dbReference>
<dbReference type="InterPro" id="IPR024453">
    <property type="entry name" value="Peptidase_C92"/>
</dbReference>
<gene>
    <name evidence="1" type="ORF">GCM10023092_18560</name>
</gene>